<dbReference type="RefSeq" id="WP_171678536.1">
    <property type="nucleotide sequence ID" value="NZ_BAAAGT010000017.1"/>
</dbReference>
<reference evidence="2 5" key="2">
    <citation type="submission" date="2020-08" db="EMBL/GenBank/DDBJ databases">
        <title>Sequencing the genomes of 1000 actinobacteria strains.</title>
        <authorList>
            <person name="Klenk H.-P."/>
        </authorList>
    </citation>
    <scope>NUCLEOTIDE SEQUENCE [LARGE SCALE GENOMIC DNA]</scope>
    <source>
        <strain evidence="2 5">DSM 15626</strain>
    </source>
</reference>
<evidence type="ECO:0000313" key="5">
    <source>
        <dbReference type="Proteomes" id="UP000553957"/>
    </source>
</evidence>
<reference evidence="3 4" key="1">
    <citation type="submission" date="2020-05" db="EMBL/GenBank/DDBJ databases">
        <title>Genome sequence of Kribbella sandramycini ATCC 39419.</title>
        <authorList>
            <person name="Maclea K.S."/>
            <person name="Fair J.L."/>
        </authorList>
    </citation>
    <scope>NUCLEOTIDE SEQUENCE [LARGE SCALE GENOMIC DNA]</scope>
    <source>
        <strain evidence="3 4">ATCC 39419</strain>
    </source>
</reference>
<dbReference type="AlphaFoldDB" id="A0A7Y4P4J6"/>
<name>A0A7Y4P4J6_9ACTN</name>
<dbReference type="EMBL" id="JACHKF010000001">
    <property type="protein sequence ID" value="MBB6570413.1"/>
    <property type="molecule type" value="Genomic_DNA"/>
</dbReference>
<keyword evidence="1" id="KW-0812">Transmembrane</keyword>
<gene>
    <name evidence="2" type="ORF">HNR71_006050</name>
    <name evidence="3" type="ORF">HPO96_34005</name>
</gene>
<dbReference type="EMBL" id="JABJRC010000011">
    <property type="protein sequence ID" value="NOL45274.1"/>
    <property type="molecule type" value="Genomic_DNA"/>
</dbReference>
<keyword evidence="1" id="KW-0472">Membrane</keyword>
<keyword evidence="1" id="KW-1133">Transmembrane helix</keyword>
<feature type="transmembrane region" description="Helical" evidence="1">
    <location>
        <begin position="38"/>
        <end position="57"/>
    </location>
</feature>
<organism evidence="3 4">
    <name type="scientific">Kribbella sandramycini</name>
    <dbReference type="NCBI Taxonomy" id="60450"/>
    <lineage>
        <taxon>Bacteria</taxon>
        <taxon>Bacillati</taxon>
        <taxon>Actinomycetota</taxon>
        <taxon>Actinomycetes</taxon>
        <taxon>Propionibacteriales</taxon>
        <taxon>Kribbellaceae</taxon>
        <taxon>Kribbella</taxon>
    </lineage>
</organism>
<accession>A0A7Y4P4J6</accession>
<keyword evidence="4" id="KW-1185">Reference proteome</keyword>
<proteinExistence type="predicted"/>
<evidence type="ECO:0000313" key="2">
    <source>
        <dbReference type="EMBL" id="MBB6570413.1"/>
    </source>
</evidence>
<comment type="caution">
    <text evidence="3">The sequence shown here is derived from an EMBL/GenBank/DDBJ whole genome shotgun (WGS) entry which is preliminary data.</text>
</comment>
<sequence>MTRQTTFARVLLVAVFAPSGGLSGKAVAEAAQGRPWWPWLLAALVWLLVTGTVATAVSSRFDEHR</sequence>
<evidence type="ECO:0000313" key="4">
    <source>
        <dbReference type="Proteomes" id="UP000534306"/>
    </source>
</evidence>
<dbReference type="Proteomes" id="UP000534306">
    <property type="component" value="Unassembled WGS sequence"/>
</dbReference>
<dbReference type="Proteomes" id="UP000553957">
    <property type="component" value="Unassembled WGS sequence"/>
</dbReference>
<evidence type="ECO:0000256" key="1">
    <source>
        <dbReference type="SAM" id="Phobius"/>
    </source>
</evidence>
<protein>
    <submittedName>
        <fullName evidence="3">Uncharacterized protein</fullName>
    </submittedName>
</protein>
<evidence type="ECO:0000313" key="3">
    <source>
        <dbReference type="EMBL" id="NOL45274.1"/>
    </source>
</evidence>